<evidence type="ECO:0000313" key="1">
    <source>
        <dbReference type="Proteomes" id="UP000887576"/>
    </source>
</evidence>
<evidence type="ECO:0000313" key="2">
    <source>
        <dbReference type="WBParaSite" id="JU765_v2.g12041.t1"/>
    </source>
</evidence>
<reference evidence="2" key="1">
    <citation type="submission" date="2022-11" db="UniProtKB">
        <authorList>
            <consortium name="WormBaseParasite"/>
        </authorList>
    </citation>
    <scope>IDENTIFICATION</scope>
</reference>
<dbReference type="WBParaSite" id="JU765_v2.g12041.t1">
    <property type="protein sequence ID" value="JU765_v2.g12041.t1"/>
    <property type="gene ID" value="JU765_v2.g12041"/>
</dbReference>
<accession>A0AC34Q1Y2</accession>
<proteinExistence type="predicted"/>
<protein>
    <submittedName>
        <fullName evidence="2">Uncharacterized protein</fullName>
    </submittedName>
</protein>
<sequence>MAVCNGWLLSGGAEHDFRISKKFVSHQPIRVLPWSTSFGLKYQLLPSLNMLEIVERKYDSSGQVIPSKLIGISTKSYVFEQSSLSPAGNYIVASTCKSLKLYSLKKLDNGIVASKLSRIDDPGVVSAIVAGEKHVYFATNDFVVRKFDYTSKTEKTIYKDDQEVSVRKLMLSSDEKTLVAVTHRNEIIFLNAEDENPSDDSVQKVKVSHPIIDCRWNEPFGLILLLAHSEQPLCLLNDGNFLYFPSIGLENEYPVAISDVIERRMIVVFNTRNVVVLEFDEKLSYLNKFEATTPLAVVAADAVKAVDNEANKSSRLNRFIENSRLGPQWALLPKDAEDAAKATTGTRQVRTRSQERRLSTGQQDEPIFGRQRIFLCGTQPAAPPTQVPYVIKRYGRT</sequence>
<dbReference type="Proteomes" id="UP000887576">
    <property type="component" value="Unplaced"/>
</dbReference>
<name>A0AC34Q1Y2_9BILA</name>
<organism evidence="1 2">
    <name type="scientific">Panagrolaimus sp. JU765</name>
    <dbReference type="NCBI Taxonomy" id="591449"/>
    <lineage>
        <taxon>Eukaryota</taxon>
        <taxon>Metazoa</taxon>
        <taxon>Ecdysozoa</taxon>
        <taxon>Nematoda</taxon>
        <taxon>Chromadorea</taxon>
        <taxon>Rhabditida</taxon>
        <taxon>Tylenchina</taxon>
        <taxon>Panagrolaimomorpha</taxon>
        <taxon>Panagrolaimoidea</taxon>
        <taxon>Panagrolaimidae</taxon>
        <taxon>Panagrolaimus</taxon>
    </lineage>
</organism>